<proteinExistence type="predicted"/>
<accession>A0ABR3X3A1</accession>
<protein>
    <submittedName>
        <fullName evidence="2">Uncharacterized protein</fullName>
    </submittedName>
</protein>
<dbReference type="EMBL" id="JAZHXJ010000176">
    <property type="protein sequence ID" value="KAL1870414.1"/>
    <property type="molecule type" value="Genomic_DNA"/>
</dbReference>
<reference evidence="2 3" key="1">
    <citation type="journal article" date="2024" name="Commun. Biol.">
        <title>Comparative genomic analysis of thermophilic fungi reveals convergent evolutionary adaptations and gene losses.</title>
        <authorList>
            <person name="Steindorff A.S."/>
            <person name="Aguilar-Pontes M.V."/>
            <person name="Robinson A.J."/>
            <person name="Andreopoulos B."/>
            <person name="LaButti K."/>
            <person name="Kuo A."/>
            <person name="Mondo S."/>
            <person name="Riley R."/>
            <person name="Otillar R."/>
            <person name="Haridas S."/>
            <person name="Lipzen A."/>
            <person name="Grimwood J."/>
            <person name="Schmutz J."/>
            <person name="Clum A."/>
            <person name="Reid I.D."/>
            <person name="Moisan M.C."/>
            <person name="Butler G."/>
            <person name="Nguyen T.T.M."/>
            <person name="Dewar K."/>
            <person name="Conant G."/>
            <person name="Drula E."/>
            <person name="Henrissat B."/>
            <person name="Hansel C."/>
            <person name="Singer S."/>
            <person name="Hutchinson M.I."/>
            <person name="de Vries R.P."/>
            <person name="Natvig D.O."/>
            <person name="Powell A.J."/>
            <person name="Tsang A."/>
            <person name="Grigoriev I.V."/>
        </authorList>
    </citation>
    <scope>NUCLEOTIDE SEQUENCE [LARGE SCALE GENOMIC DNA]</scope>
    <source>
        <strain evidence="2 3">ATCC 24622</strain>
    </source>
</reference>
<evidence type="ECO:0000256" key="1">
    <source>
        <dbReference type="SAM" id="MobiDB-lite"/>
    </source>
</evidence>
<keyword evidence="3" id="KW-1185">Reference proteome</keyword>
<feature type="region of interest" description="Disordered" evidence="1">
    <location>
        <begin position="42"/>
        <end position="72"/>
    </location>
</feature>
<evidence type="ECO:0000313" key="3">
    <source>
        <dbReference type="Proteomes" id="UP001586593"/>
    </source>
</evidence>
<name>A0ABR3X3A1_9PEZI</name>
<organism evidence="2 3">
    <name type="scientific">Phialemonium thermophilum</name>
    <dbReference type="NCBI Taxonomy" id="223376"/>
    <lineage>
        <taxon>Eukaryota</taxon>
        <taxon>Fungi</taxon>
        <taxon>Dikarya</taxon>
        <taxon>Ascomycota</taxon>
        <taxon>Pezizomycotina</taxon>
        <taxon>Sordariomycetes</taxon>
        <taxon>Sordariomycetidae</taxon>
        <taxon>Cephalothecales</taxon>
        <taxon>Cephalothecaceae</taxon>
        <taxon>Phialemonium</taxon>
    </lineage>
</organism>
<evidence type="ECO:0000313" key="2">
    <source>
        <dbReference type="EMBL" id="KAL1870414.1"/>
    </source>
</evidence>
<sequence>MFPFGKPHVWASRIERENEAAPSIVLCLGFLASEYGRLEKLPPNRSLKEEEGGGKPKSFGALGDRSKSFSSSRCVLPQNCLRGRVSISSRRHGQLEVA</sequence>
<gene>
    <name evidence="2" type="ORF">VTK73DRAFT_2652</name>
</gene>
<feature type="compositionally biased region" description="Basic and acidic residues" evidence="1">
    <location>
        <begin position="42"/>
        <end position="54"/>
    </location>
</feature>
<dbReference type="Proteomes" id="UP001586593">
    <property type="component" value="Unassembled WGS sequence"/>
</dbReference>
<comment type="caution">
    <text evidence="2">The sequence shown here is derived from an EMBL/GenBank/DDBJ whole genome shotgun (WGS) entry which is preliminary data.</text>
</comment>